<dbReference type="GO" id="GO:0031119">
    <property type="term" value="P:tRNA pseudouridine synthesis"/>
    <property type="evidence" value="ECO:0007669"/>
    <property type="project" value="UniProtKB-UniRule"/>
</dbReference>
<proteinExistence type="inferred from homology"/>
<keyword evidence="2 4" id="KW-0819">tRNA processing</keyword>
<dbReference type="SUPFAM" id="SSF55120">
    <property type="entry name" value="Pseudouridine synthase"/>
    <property type="match status" value="1"/>
</dbReference>
<keyword evidence="8" id="KW-1185">Reference proteome</keyword>
<dbReference type="HAMAP" id="MF_00171">
    <property type="entry name" value="TruA"/>
    <property type="match status" value="1"/>
</dbReference>
<feature type="domain" description="Pseudouridine synthase I TruA alpha/beta" evidence="6">
    <location>
        <begin position="154"/>
        <end position="252"/>
    </location>
</feature>
<dbReference type="FunFam" id="3.30.70.580:FF:000001">
    <property type="entry name" value="tRNA pseudouridine synthase A"/>
    <property type="match status" value="1"/>
</dbReference>
<dbReference type="PANTHER" id="PTHR11142:SF0">
    <property type="entry name" value="TRNA PSEUDOURIDINE SYNTHASE-LIKE 1"/>
    <property type="match status" value="1"/>
</dbReference>
<dbReference type="InterPro" id="IPR001406">
    <property type="entry name" value="PsdUridine_synth_TruA"/>
</dbReference>
<comment type="function">
    <text evidence="4">Formation of pseudouridine at positions 38, 39 and 40 in the anticodon stem and loop of transfer RNAs.</text>
</comment>
<comment type="subunit">
    <text evidence="4">Homodimer.</text>
</comment>
<dbReference type="InterPro" id="IPR020097">
    <property type="entry name" value="PsdUridine_synth_TruA_a/b_dom"/>
</dbReference>
<keyword evidence="3 4" id="KW-0413">Isomerase</keyword>
<evidence type="ECO:0000256" key="2">
    <source>
        <dbReference type="ARBA" id="ARBA00022694"/>
    </source>
</evidence>
<dbReference type="RefSeq" id="WP_022564525.1">
    <property type="nucleotide sequence ID" value="NZ_CP010907.1"/>
</dbReference>
<dbReference type="NCBIfam" id="TIGR00071">
    <property type="entry name" value="hisT_truA"/>
    <property type="match status" value="1"/>
</dbReference>
<accession>U3U2X6</accession>
<dbReference type="EMBL" id="AP012554">
    <property type="protein sequence ID" value="BAO00506.1"/>
    <property type="molecule type" value="Genomic_DNA"/>
</dbReference>
<evidence type="ECO:0000256" key="3">
    <source>
        <dbReference type="ARBA" id="ARBA00023235"/>
    </source>
</evidence>
<dbReference type="PIRSF" id="PIRSF001430">
    <property type="entry name" value="tRNA_psdUrid_synth"/>
    <property type="match status" value="1"/>
</dbReference>
<feature type="domain" description="Pseudouridine synthase I TruA alpha/beta" evidence="6">
    <location>
        <begin position="16"/>
        <end position="110"/>
    </location>
</feature>
<comment type="similarity">
    <text evidence="1 4 5">Belongs to the tRNA pseudouridine synthase TruA family.</text>
</comment>
<dbReference type="GO" id="GO:0003723">
    <property type="term" value="F:RNA binding"/>
    <property type="evidence" value="ECO:0007669"/>
    <property type="project" value="InterPro"/>
</dbReference>
<evidence type="ECO:0000256" key="1">
    <source>
        <dbReference type="ARBA" id="ARBA00009375"/>
    </source>
</evidence>
<evidence type="ECO:0000259" key="6">
    <source>
        <dbReference type="Pfam" id="PF01416"/>
    </source>
</evidence>
<comment type="caution">
    <text evidence="4">Lacks conserved residue(s) required for the propagation of feature annotation.</text>
</comment>
<comment type="catalytic activity">
    <reaction evidence="4 5">
        <text>uridine(38/39/40) in tRNA = pseudouridine(38/39/40) in tRNA</text>
        <dbReference type="Rhea" id="RHEA:22376"/>
        <dbReference type="Rhea" id="RHEA-COMP:10085"/>
        <dbReference type="Rhea" id="RHEA-COMP:10087"/>
        <dbReference type="ChEBI" id="CHEBI:65314"/>
        <dbReference type="ChEBI" id="CHEBI:65315"/>
        <dbReference type="EC" id="5.4.99.12"/>
    </reaction>
</comment>
<evidence type="ECO:0000313" key="7">
    <source>
        <dbReference type="EMBL" id="BAO00506.1"/>
    </source>
</evidence>
<dbReference type="eggNOG" id="COG0101">
    <property type="taxonomic scope" value="Bacteria"/>
</dbReference>
<name>U3U2X6_9GAMM</name>
<protein>
    <recommendedName>
        <fullName evidence="4">tRNA pseudouridine synthase A</fullName>
        <ecNumber evidence="4">5.4.99.12</ecNumber>
    </recommendedName>
    <alternativeName>
        <fullName evidence="4">tRNA pseudouridine(38-40) synthase</fullName>
    </alternativeName>
    <alternativeName>
        <fullName evidence="4">tRNA pseudouridylate synthase I</fullName>
    </alternativeName>
    <alternativeName>
        <fullName evidence="4">tRNA-uridine isomerase I</fullName>
    </alternativeName>
</protein>
<reference evidence="7 8" key="1">
    <citation type="submission" date="2012-10" db="EMBL/GenBank/DDBJ databases">
        <title>Genome sequence of the symbiont of the pentatomidae stink bug Halyomorpha halys.</title>
        <authorList>
            <person name="Kobayashi H."/>
            <person name="Fujii-Muramatsu R."/>
            <person name="Takeishi K."/>
            <person name="Noda H."/>
        </authorList>
    </citation>
    <scope>NUCLEOTIDE SEQUENCE [LARGE SCALE GENOMIC DNA]</scope>
</reference>
<dbReference type="Proteomes" id="UP000016900">
    <property type="component" value="Chromosome"/>
</dbReference>
<dbReference type="InterPro" id="IPR020094">
    <property type="entry name" value="TruA/RsuA/RluB/E/F_N"/>
</dbReference>
<evidence type="ECO:0000256" key="4">
    <source>
        <dbReference type="HAMAP-Rule" id="MF_00171"/>
    </source>
</evidence>
<dbReference type="Pfam" id="PF01416">
    <property type="entry name" value="PseudoU_synth_1"/>
    <property type="match status" value="2"/>
</dbReference>
<dbReference type="CDD" id="cd02570">
    <property type="entry name" value="PseudoU_synth_EcTruA"/>
    <property type="match status" value="1"/>
</dbReference>
<dbReference type="OrthoDB" id="9811823at2"/>
<dbReference type="KEGG" id="pck:BMSBPS_0162"/>
<organism evidence="7 8">
    <name type="scientific">Candidatus Pantoea carbekii</name>
    <dbReference type="NCBI Taxonomy" id="1235990"/>
    <lineage>
        <taxon>Bacteria</taxon>
        <taxon>Pseudomonadati</taxon>
        <taxon>Pseudomonadota</taxon>
        <taxon>Gammaproteobacteria</taxon>
        <taxon>Enterobacterales</taxon>
        <taxon>Erwiniaceae</taxon>
        <taxon>Pantoea</taxon>
    </lineage>
</organism>
<feature type="active site" description="Nucleophile" evidence="4">
    <location>
        <position position="59"/>
    </location>
</feature>
<dbReference type="AlphaFoldDB" id="U3U2X6"/>
<sequence length="269" mass="30751">MLCEKRQVFKIALGVEYNGSGYYGWQSQQKLCSVQEKLENALAKIANHSIRIFCAGRTDVGVHSTGQVVHFLTTSNRLDSAWTVGVNANLPADIAIRWVKRVPFDFHARFSAIARYYRYAIYNKRLRSAIMNKTLTHFSRPLDIAKMLRSGRCLIGEKDFTSFRSTQCQSRTPFRNIMYFNVFRRGPYVIIDIKANAFLRHMVRNIVGSLMQIGCGRHPEDWLETLLAAKDRKVAAATAKPEGLYLIGVEYPSHFALPTYVTQPLFFIN</sequence>
<dbReference type="PANTHER" id="PTHR11142">
    <property type="entry name" value="PSEUDOURIDYLATE SYNTHASE"/>
    <property type="match status" value="1"/>
</dbReference>
<dbReference type="Gene3D" id="3.30.70.580">
    <property type="entry name" value="Pseudouridine synthase I, catalytic domain, N-terminal subdomain"/>
    <property type="match status" value="1"/>
</dbReference>
<dbReference type="InterPro" id="IPR020103">
    <property type="entry name" value="PsdUridine_synth_cat_dom_sf"/>
</dbReference>
<feature type="binding site" evidence="4">
    <location>
        <position position="117"/>
    </location>
    <ligand>
        <name>substrate</name>
    </ligand>
</feature>
<dbReference type="GO" id="GO:0160147">
    <property type="term" value="F:tRNA pseudouridine(38-40) synthase activity"/>
    <property type="evidence" value="ECO:0007669"/>
    <property type="project" value="UniProtKB-EC"/>
</dbReference>
<dbReference type="InterPro" id="IPR020095">
    <property type="entry name" value="PsdUridine_synth_TruA_C"/>
</dbReference>
<dbReference type="KEGG" id="hhs:HHS_05360"/>
<evidence type="ECO:0000256" key="5">
    <source>
        <dbReference type="RuleBase" id="RU003792"/>
    </source>
</evidence>
<evidence type="ECO:0000313" key="8">
    <source>
        <dbReference type="Proteomes" id="UP000016900"/>
    </source>
</evidence>
<dbReference type="EC" id="5.4.99.12" evidence="4"/>
<dbReference type="Gene3D" id="3.30.70.660">
    <property type="entry name" value="Pseudouridine synthase I, catalytic domain, C-terminal subdomain"/>
    <property type="match status" value="1"/>
</dbReference>
<gene>
    <name evidence="4 7" type="primary">truA</name>
    <name evidence="7" type="ORF">HHS_05360</name>
</gene>
<dbReference type="STRING" id="1235990.BMSBPS_0162"/>
<dbReference type="PATRIC" id="fig|1235990.3.peg.531"/>